<gene>
    <name evidence="2" type="ORF">Vbra_21088</name>
</gene>
<protein>
    <submittedName>
        <fullName evidence="2">Uncharacterized protein</fullName>
    </submittedName>
</protein>
<dbReference type="EMBL" id="CDMY01000336">
    <property type="protein sequence ID" value="CEM03240.1"/>
    <property type="molecule type" value="Genomic_DNA"/>
</dbReference>
<dbReference type="AlphaFoldDB" id="A0A0G4EXW0"/>
<sequence length="231" mass="25647">MVGPLQPWSACEAKEVRKEQGDAAAPSQAGTKGRQKWVPKGSCAAASPPVGNPGGGGAKPVYGGVTILQRDPNAPPAPNRRLTCRDAPPPPLLSYEERLEEYEIFKCDVFPRETGLQEIKTTLPVKLPTWQTMDLVEMEEWEAKQPRVRRMRHVQVTSTPTAATRRLKSMLALQLREAIPGASIEKIAQIATIFWSVGLSTQRLHRVAKTSYYNDEEDAFVERINQPHQPT</sequence>
<dbReference type="InParanoid" id="A0A0G4EXW0"/>
<reference evidence="2 3" key="1">
    <citation type="submission" date="2014-11" db="EMBL/GenBank/DDBJ databases">
        <authorList>
            <person name="Zhu J."/>
            <person name="Qi W."/>
            <person name="Song R."/>
        </authorList>
    </citation>
    <scope>NUCLEOTIDE SEQUENCE [LARGE SCALE GENOMIC DNA]</scope>
</reference>
<feature type="region of interest" description="Disordered" evidence="1">
    <location>
        <begin position="1"/>
        <end position="62"/>
    </location>
</feature>
<evidence type="ECO:0000313" key="2">
    <source>
        <dbReference type="EMBL" id="CEM03240.1"/>
    </source>
</evidence>
<keyword evidence="3" id="KW-1185">Reference proteome</keyword>
<organism evidence="2 3">
    <name type="scientific">Vitrella brassicaformis (strain CCMP3155)</name>
    <dbReference type="NCBI Taxonomy" id="1169540"/>
    <lineage>
        <taxon>Eukaryota</taxon>
        <taxon>Sar</taxon>
        <taxon>Alveolata</taxon>
        <taxon>Colpodellida</taxon>
        <taxon>Vitrellaceae</taxon>
        <taxon>Vitrella</taxon>
    </lineage>
</organism>
<dbReference type="VEuPathDB" id="CryptoDB:Vbra_21088"/>
<feature type="compositionally biased region" description="Basic and acidic residues" evidence="1">
    <location>
        <begin position="12"/>
        <end position="21"/>
    </location>
</feature>
<evidence type="ECO:0000256" key="1">
    <source>
        <dbReference type="SAM" id="MobiDB-lite"/>
    </source>
</evidence>
<evidence type="ECO:0000313" key="3">
    <source>
        <dbReference type="Proteomes" id="UP000041254"/>
    </source>
</evidence>
<name>A0A0G4EXW0_VITBC</name>
<dbReference type="Proteomes" id="UP000041254">
    <property type="component" value="Unassembled WGS sequence"/>
</dbReference>
<accession>A0A0G4EXW0</accession>
<proteinExistence type="predicted"/>